<sequence length="280" mass="30212">MIPGGLPAPQVCDFSSRGPSLMNGGILKPDVIAPGEEILGASPDLRPLYNNYFMYESGTSMATPHVLGVMALIKKKYPTWSPATIQLAIITSADEVDLSGKPILDLKDSNPADIFARGAGHLNPKKAMYPGLVYDRNFSDYIGYMCGLGLDSATMQIYNDRKVDCTKEKKIKSSQLNYPSILVTLSSSSPSETVIRTVTNVGTVNAAYTAKIVHPTNTTVRLSTNVLQFSTQQWQASFNITITSIKPTSSNKGKVSAGKLQWVSSGNTVVVRSPIVVVFD</sequence>
<proteinExistence type="predicted"/>
<name>A0ACB7W2Q7_DIOAL</name>
<accession>A0ACB7W2Q7</accession>
<dbReference type="EC" id="3.4.21.25" evidence="1"/>
<evidence type="ECO:0000313" key="2">
    <source>
        <dbReference type="Proteomes" id="UP000827976"/>
    </source>
</evidence>
<evidence type="ECO:0000313" key="1">
    <source>
        <dbReference type="EMBL" id="KAH7681787.1"/>
    </source>
</evidence>
<keyword evidence="1" id="KW-0378">Hydrolase</keyword>
<dbReference type="EMBL" id="CM037015">
    <property type="protein sequence ID" value="KAH7681787.1"/>
    <property type="molecule type" value="Genomic_DNA"/>
</dbReference>
<gene>
    <name evidence="1" type="ORF">IHE45_05G079400</name>
</gene>
<reference evidence="2" key="1">
    <citation type="journal article" date="2022" name="Nat. Commun.">
        <title>Chromosome evolution and the genetic basis of agronomically important traits in greater yam.</title>
        <authorList>
            <person name="Bredeson J.V."/>
            <person name="Lyons J.B."/>
            <person name="Oniyinde I.O."/>
            <person name="Okereke N.R."/>
            <person name="Kolade O."/>
            <person name="Nnabue I."/>
            <person name="Nwadili C.O."/>
            <person name="Hribova E."/>
            <person name="Parker M."/>
            <person name="Nwogha J."/>
            <person name="Shu S."/>
            <person name="Carlson J."/>
            <person name="Kariba R."/>
            <person name="Muthemba S."/>
            <person name="Knop K."/>
            <person name="Barton G.J."/>
            <person name="Sherwood A.V."/>
            <person name="Lopez-Montes A."/>
            <person name="Asiedu R."/>
            <person name="Jamnadass R."/>
            <person name="Muchugi A."/>
            <person name="Goodstein D."/>
            <person name="Egesi C.N."/>
            <person name="Featherston J."/>
            <person name="Asfaw A."/>
            <person name="Simpson G.G."/>
            <person name="Dolezel J."/>
            <person name="Hendre P.S."/>
            <person name="Van Deynze A."/>
            <person name="Kumar P.L."/>
            <person name="Obidiegwu J.E."/>
            <person name="Bhattacharjee R."/>
            <person name="Rokhsar D.S."/>
        </authorList>
    </citation>
    <scope>NUCLEOTIDE SEQUENCE [LARGE SCALE GENOMIC DNA]</scope>
    <source>
        <strain evidence="2">cv. TDa95/00328</strain>
    </source>
</reference>
<comment type="caution">
    <text evidence="1">The sequence shown here is derived from an EMBL/GenBank/DDBJ whole genome shotgun (WGS) entry which is preliminary data.</text>
</comment>
<organism evidence="1 2">
    <name type="scientific">Dioscorea alata</name>
    <name type="common">Purple yam</name>
    <dbReference type="NCBI Taxonomy" id="55571"/>
    <lineage>
        <taxon>Eukaryota</taxon>
        <taxon>Viridiplantae</taxon>
        <taxon>Streptophyta</taxon>
        <taxon>Embryophyta</taxon>
        <taxon>Tracheophyta</taxon>
        <taxon>Spermatophyta</taxon>
        <taxon>Magnoliopsida</taxon>
        <taxon>Liliopsida</taxon>
        <taxon>Dioscoreales</taxon>
        <taxon>Dioscoreaceae</taxon>
        <taxon>Dioscorea</taxon>
    </lineage>
</organism>
<protein>
    <submittedName>
        <fullName evidence="1">Peptidase S8 subtilisin-related protein</fullName>
        <ecNumber evidence="1">3.4.21.25</ecNumber>
    </submittedName>
</protein>
<dbReference type="Proteomes" id="UP000827976">
    <property type="component" value="Chromosome 5"/>
</dbReference>
<keyword evidence="2" id="KW-1185">Reference proteome</keyword>